<keyword evidence="1" id="KW-0805">Transcription regulation</keyword>
<keyword evidence="3" id="KW-0804">Transcription</keyword>
<evidence type="ECO:0000256" key="3">
    <source>
        <dbReference type="ARBA" id="ARBA00023163"/>
    </source>
</evidence>
<protein>
    <recommendedName>
        <fullName evidence="4">HTH araC/xylS-type domain-containing protein</fullName>
    </recommendedName>
</protein>
<dbReference type="InterPro" id="IPR050204">
    <property type="entry name" value="AraC_XylS_family_regulators"/>
</dbReference>
<dbReference type="GO" id="GO:0003700">
    <property type="term" value="F:DNA-binding transcription factor activity"/>
    <property type="evidence" value="ECO:0007669"/>
    <property type="project" value="InterPro"/>
</dbReference>
<feature type="domain" description="HTH araC/xylS-type" evidence="4">
    <location>
        <begin position="221"/>
        <end position="321"/>
    </location>
</feature>
<evidence type="ECO:0000313" key="5">
    <source>
        <dbReference type="EMBL" id="PVM78486.1"/>
    </source>
</evidence>
<evidence type="ECO:0000256" key="2">
    <source>
        <dbReference type="ARBA" id="ARBA00023125"/>
    </source>
</evidence>
<dbReference type="EMBL" id="QDKP01000047">
    <property type="protein sequence ID" value="PVM78486.1"/>
    <property type="molecule type" value="Genomic_DNA"/>
</dbReference>
<dbReference type="GO" id="GO:0043565">
    <property type="term" value="F:sequence-specific DNA binding"/>
    <property type="evidence" value="ECO:0007669"/>
    <property type="project" value="InterPro"/>
</dbReference>
<dbReference type="InterPro" id="IPR018060">
    <property type="entry name" value="HTH_AraC"/>
</dbReference>
<dbReference type="SMART" id="SM00342">
    <property type="entry name" value="HTH_ARAC"/>
    <property type="match status" value="1"/>
</dbReference>
<dbReference type="Proteomes" id="UP000244913">
    <property type="component" value="Unassembled WGS sequence"/>
</dbReference>
<dbReference type="AlphaFoldDB" id="A0A2T9J9F1"/>
<dbReference type="InterPro" id="IPR009057">
    <property type="entry name" value="Homeodomain-like_sf"/>
</dbReference>
<dbReference type="InterPro" id="IPR035418">
    <property type="entry name" value="AraC-bd_2"/>
</dbReference>
<evidence type="ECO:0000313" key="6">
    <source>
        <dbReference type="Proteomes" id="UP000244913"/>
    </source>
</evidence>
<dbReference type="PANTHER" id="PTHR46796:SF6">
    <property type="entry name" value="ARAC SUBFAMILY"/>
    <property type="match status" value="1"/>
</dbReference>
<sequence>MPHDVQPDRLPHLAANIGADYADSFAACRELLALMFELDASSPDGRAGYAMDFALYDYGPIKLGMSRGPASIMVRGPQLIARTGVDQFHVQYYRSHGFVLTLDGADQEVRPGDICMLDLSRPAVLRTDGIDNLSAIVARDLLSPLLADAGDVHGLVLRRDSEAGVAVREHLDEMWLRGPELTVEQGLAWSRSTAALLAGVVRANTQSRAATRAELRRSQFRAIRRRIDRDIGDPDLGPAALAGQFYVTRPTLYRMFEPYGGVGRYILGRRLTGAFRDLSDPVLAREPIAAILRRWGFENHTAAGRAFRAAFGMTPSACRSQALAVRASGGAAGDAAFDIPSEVPANIRAFQGRAASNA</sequence>
<dbReference type="PANTHER" id="PTHR46796">
    <property type="entry name" value="HTH-TYPE TRANSCRIPTIONAL ACTIVATOR RHAS-RELATED"/>
    <property type="match status" value="1"/>
</dbReference>
<gene>
    <name evidence="5" type="ORF">DDF65_15700</name>
</gene>
<evidence type="ECO:0000256" key="1">
    <source>
        <dbReference type="ARBA" id="ARBA00023015"/>
    </source>
</evidence>
<proteinExistence type="predicted"/>
<dbReference type="Gene3D" id="1.10.10.60">
    <property type="entry name" value="Homeodomain-like"/>
    <property type="match status" value="1"/>
</dbReference>
<dbReference type="Pfam" id="PF14525">
    <property type="entry name" value="AraC_binding_2"/>
    <property type="match status" value="1"/>
</dbReference>
<organism evidence="5 6">
    <name type="scientific">Caulobacter radicis</name>
    <dbReference type="NCBI Taxonomy" id="2172650"/>
    <lineage>
        <taxon>Bacteria</taxon>
        <taxon>Pseudomonadati</taxon>
        <taxon>Pseudomonadota</taxon>
        <taxon>Alphaproteobacteria</taxon>
        <taxon>Caulobacterales</taxon>
        <taxon>Caulobacteraceae</taxon>
        <taxon>Caulobacter</taxon>
    </lineage>
</organism>
<comment type="caution">
    <text evidence="5">The sequence shown here is derived from an EMBL/GenBank/DDBJ whole genome shotgun (WGS) entry which is preliminary data.</text>
</comment>
<dbReference type="RefSeq" id="WP_116568591.1">
    <property type="nucleotide sequence ID" value="NZ_QDKP01000047.1"/>
</dbReference>
<accession>A0A2T9J9F1</accession>
<name>A0A2T9J9F1_9CAUL</name>
<dbReference type="Pfam" id="PF12833">
    <property type="entry name" value="HTH_18"/>
    <property type="match status" value="1"/>
</dbReference>
<keyword evidence="2" id="KW-0238">DNA-binding</keyword>
<reference evidence="5 6" key="1">
    <citation type="submission" date="2018-04" db="EMBL/GenBank/DDBJ databases">
        <title>The genome sequence of Caulobacter sp. 736.</title>
        <authorList>
            <person name="Gao J."/>
            <person name="Sun J."/>
        </authorList>
    </citation>
    <scope>NUCLEOTIDE SEQUENCE [LARGE SCALE GENOMIC DNA]</scope>
    <source>
        <strain evidence="5 6">736</strain>
    </source>
</reference>
<evidence type="ECO:0000259" key="4">
    <source>
        <dbReference type="PROSITE" id="PS01124"/>
    </source>
</evidence>
<dbReference type="SUPFAM" id="SSF46689">
    <property type="entry name" value="Homeodomain-like"/>
    <property type="match status" value="1"/>
</dbReference>
<dbReference type="PROSITE" id="PS01124">
    <property type="entry name" value="HTH_ARAC_FAMILY_2"/>
    <property type="match status" value="1"/>
</dbReference>
<keyword evidence="6" id="KW-1185">Reference proteome</keyword>